<dbReference type="Gene3D" id="3.30.450.20">
    <property type="entry name" value="PAS domain"/>
    <property type="match status" value="1"/>
</dbReference>
<evidence type="ECO:0000259" key="4">
    <source>
        <dbReference type="PROSITE" id="PS50883"/>
    </source>
</evidence>
<name>B8HRI7_CYAP4</name>
<dbReference type="InterPro" id="IPR001633">
    <property type="entry name" value="EAL_dom"/>
</dbReference>
<dbReference type="SUPFAM" id="SSF141868">
    <property type="entry name" value="EAL domain-like"/>
    <property type="match status" value="1"/>
</dbReference>
<evidence type="ECO:0000259" key="3">
    <source>
        <dbReference type="PROSITE" id="PS50110"/>
    </source>
</evidence>
<dbReference type="FunFam" id="3.30.70.270:FF:000001">
    <property type="entry name" value="Diguanylate cyclase domain protein"/>
    <property type="match status" value="1"/>
</dbReference>
<dbReference type="GO" id="GO:0000160">
    <property type="term" value="P:phosphorelay signal transduction system"/>
    <property type="evidence" value="ECO:0007669"/>
    <property type="project" value="InterPro"/>
</dbReference>
<dbReference type="InterPro" id="IPR011006">
    <property type="entry name" value="CheY-like_superfamily"/>
</dbReference>
<dbReference type="InterPro" id="IPR001789">
    <property type="entry name" value="Sig_transdc_resp-reg_receiver"/>
</dbReference>
<dbReference type="CDD" id="cd01949">
    <property type="entry name" value="GGDEF"/>
    <property type="match status" value="1"/>
</dbReference>
<dbReference type="InterPro" id="IPR000014">
    <property type="entry name" value="PAS"/>
</dbReference>
<dbReference type="OrthoDB" id="425396at2"/>
<dbReference type="SUPFAM" id="SSF55073">
    <property type="entry name" value="Nucleotide cyclase"/>
    <property type="match status" value="1"/>
</dbReference>
<sequence length="744" mass="83935">MSSVPGLNGSTPAYPGLQILLIADPTLAVLLQPLLAQSLLEPVQIVPIHPPEAALAQLHQADRSELILLDLALSENLDCLSTLHQHAPHVPILVLLEESQTGIAEQTLSAGATDYLFKSELTPSLLRRSLRYILHGTEFQQVEANLRQSEARFFAAAEASLDALFILQSYRHPEQNQIIDFVCTDVNSRGEKLLGKPRQAILGRFLSELLPVDSSKQLIQKYTLVVETGQVLEEELPVNITPLPITWLHHQIVPLGDGIAITARDISERKQKEAELHRQAFYDPLTELPNRTYFMNRLTKVLERAGRRQDFHYAVFFLDLDRFKVVNDSLGHLLGDEFLKAIARRLSSCLREEDMVARLGGDEFAILLEELSNPDIVHRIAERLQRVLSAPFTLKQHELFTTASIGIALGTSYYEQPEAILRDADIAMYQAKTQGKARHIIFDQAMHTRAVKRWQLESDLRWAIERREFCLVYQPIVSIQTERLIGFEALVRWHHPQRGWISPAEFISVAEETGLIIPLGHWVLWEGCRQLRQWQSQFNLSPTAEPPLTVSVNLSSKQFCQPDLIHYIQQVLQQTGMEGTCLKLELTESILMENLSTATSLLVQLKELGIQLALDDFGTGYSSLSYLHRFPLDVLKIDRSFINGIEAETENLEIVRTILSLARSLNLQVVAEGVETQAQLDHLQALQCGYAQGYLISRPLTPEKTEQFLQEYLQSRGKDPESSEQGQEEGSDQANDSPYPSRAA</sequence>
<dbReference type="InterPro" id="IPR043128">
    <property type="entry name" value="Rev_trsase/Diguanyl_cyclase"/>
</dbReference>
<dbReference type="InterPro" id="IPR052155">
    <property type="entry name" value="Biofilm_reg_signaling"/>
</dbReference>
<feature type="domain" description="Response regulatory" evidence="3">
    <location>
        <begin position="17"/>
        <end position="133"/>
    </location>
</feature>
<protein>
    <submittedName>
        <fullName evidence="6">Response regulator receiver modulated diguanylate cyclase/phosphodiesterase with PAS/PAC sensor(S)</fullName>
    </submittedName>
</protein>
<feature type="region of interest" description="Disordered" evidence="2">
    <location>
        <begin position="707"/>
        <end position="744"/>
    </location>
</feature>
<feature type="modified residue" description="4-aspartylphosphate" evidence="1">
    <location>
        <position position="70"/>
    </location>
</feature>
<dbReference type="InterPro" id="IPR029787">
    <property type="entry name" value="Nucleotide_cyclase"/>
</dbReference>
<dbReference type="Gene3D" id="3.30.70.270">
    <property type="match status" value="1"/>
</dbReference>
<dbReference type="EMBL" id="CP001344">
    <property type="protein sequence ID" value="ACL45854.1"/>
    <property type="molecule type" value="Genomic_DNA"/>
</dbReference>
<dbReference type="FunFam" id="3.20.20.450:FF:000001">
    <property type="entry name" value="Cyclic di-GMP phosphodiesterase yahA"/>
    <property type="match status" value="1"/>
</dbReference>
<proteinExistence type="predicted"/>
<accession>B8HRI7</accession>
<dbReference type="InterPro" id="IPR035919">
    <property type="entry name" value="EAL_sf"/>
</dbReference>
<dbReference type="KEGG" id="cyn:Cyan7425_3532"/>
<dbReference type="Gene3D" id="3.20.20.450">
    <property type="entry name" value="EAL domain"/>
    <property type="match status" value="1"/>
</dbReference>
<dbReference type="PROSITE" id="PS50887">
    <property type="entry name" value="GGDEF"/>
    <property type="match status" value="1"/>
</dbReference>
<evidence type="ECO:0000256" key="2">
    <source>
        <dbReference type="SAM" id="MobiDB-lite"/>
    </source>
</evidence>
<feature type="domain" description="EAL" evidence="4">
    <location>
        <begin position="453"/>
        <end position="713"/>
    </location>
</feature>
<reference evidence="6" key="1">
    <citation type="submission" date="2009-01" db="EMBL/GenBank/DDBJ databases">
        <title>Complete sequence of chromosome Cyanothece sp. PCC 7425.</title>
        <authorList>
            <consortium name="US DOE Joint Genome Institute"/>
            <person name="Lucas S."/>
            <person name="Copeland A."/>
            <person name="Lapidus A."/>
            <person name="Glavina del Rio T."/>
            <person name="Dalin E."/>
            <person name="Tice H."/>
            <person name="Bruce D."/>
            <person name="Goodwin L."/>
            <person name="Pitluck S."/>
            <person name="Sims D."/>
            <person name="Meineke L."/>
            <person name="Brettin T."/>
            <person name="Detter J.C."/>
            <person name="Han C."/>
            <person name="Larimer F."/>
            <person name="Land M."/>
            <person name="Hauser L."/>
            <person name="Kyrpides N."/>
            <person name="Ovchinnikova G."/>
            <person name="Liberton M."/>
            <person name="Stoeckel J."/>
            <person name="Banerjee A."/>
            <person name="Singh A."/>
            <person name="Page L."/>
            <person name="Sato H."/>
            <person name="Zhao L."/>
            <person name="Sherman L."/>
            <person name="Pakrasi H."/>
            <person name="Richardson P."/>
        </authorList>
    </citation>
    <scope>NUCLEOTIDE SEQUENCE</scope>
    <source>
        <strain evidence="6">PCC 7425</strain>
    </source>
</reference>
<keyword evidence="1" id="KW-0597">Phosphoprotein</keyword>
<dbReference type="InterPro" id="IPR013656">
    <property type="entry name" value="PAS_4"/>
</dbReference>
<dbReference type="SUPFAM" id="SSF52172">
    <property type="entry name" value="CheY-like"/>
    <property type="match status" value="1"/>
</dbReference>
<dbReference type="Pfam" id="PF00563">
    <property type="entry name" value="EAL"/>
    <property type="match status" value="1"/>
</dbReference>
<organism evidence="6">
    <name type="scientific">Cyanothece sp. (strain PCC 7425 / ATCC 29141)</name>
    <dbReference type="NCBI Taxonomy" id="395961"/>
    <lineage>
        <taxon>Bacteria</taxon>
        <taxon>Bacillati</taxon>
        <taxon>Cyanobacteriota</taxon>
        <taxon>Cyanophyceae</taxon>
        <taxon>Gomontiellales</taxon>
        <taxon>Cyanothecaceae</taxon>
        <taxon>Cyanothece</taxon>
    </lineage>
</organism>
<dbReference type="PANTHER" id="PTHR44757:SF2">
    <property type="entry name" value="BIOFILM ARCHITECTURE MAINTENANCE PROTEIN MBAA"/>
    <property type="match status" value="1"/>
</dbReference>
<dbReference type="STRING" id="395961.Cyan7425_3532"/>
<dbReference type="PANTHER" id="PTHR44757">
    <property type="entry name" value="DIGUANYLATE CYCLASE DGCP"/>
    <property type="match status" value="1"/>
</dbReference>
<dbReference type="Gene3D" id="3.40.50.2300">
    <property type="match status" value="1"/>
</dbReference>
<dbReference type="SMART" id="SM00267">
    <property type="entry name" value="GGDEF"/>
    <property type="match status" value="1"/>
</dbReference>
<dbReference type="Pfam" id="PF00990">
    <property type="entry name" value="GGDEF"/>
    <property type="match status" value="1"/>
</dbReference>
<dbReference type="CDD" id="cd00130">
    <property type="entry name" value="PAS"/>
    <property type="match status" value="1"/>
</dbReference>
<dbReference type="NCBIfam" id="TIGR00254">
    <property type="entry name" value="GGDEF"/>
    <property type="match status" value="1"/>
</dbReference>
<dbReference type="CDD" id="cd01948">
    <property type="entry name" value="EAL"/>
    <property type="match status" value="1"/>
</dbReference>
<dbReference type="InterPro" id="IPR000160">
    <property type="entry name" value="GGDEF_dom"/>
</dbReference>
<dbReference type="eggNOG" id="COG5001">
    <property type="taxonomic scope" value="Bacteria"/>
</dbReference>
<gene>
    <name evidence="6" type="ordered locus">Cyan7425_3532</name>
</gene>
<dbReference type="Pfam" id="PF08448">
    <property type="entry name" value="PAS_4"/>
    <property type="match status" value="1"/>
</dbReference>
<dbReference type="SUPFAM" id="SSF55785">
    <property type="entry name" value="PYP-like sensor domain (PAS domain)"/>
    <property type="match status" value="1"/>
</dbReference>
<dbReference type="InterPro" id="IPR035965">
    <property type="entry name" value="PAS-like_dom_sf"/>
</dbReference>
<dbReference type="SMART" id="SM00052">
    <property type="entry name" value="EAL"/>
    <property type="match status" value="1"/>
</dbReference>
<evidence type="ECO:0000259" key="5">
    <source>
        <dbReference type="PROSITE" id="PS50887"/>
    </source>
</evidence>
<dbReference type="AlphaFoldDB" id="B8HRI7"/>
<feature type="domain" description="GGDEF" evidence="5">
    <location>
        <begin position="311"/>
        <end position="444"/>
    </location>
</feature>
<dbReference type="PROSITE" id="PS50110">
    <property type="entry name" value="RESPONSE_REGULATORY"/>
    <property type="match status" value="1"/>
</dbReference>
<evidence type="ECO:0000256" key="1">
    <source>
        <dbReference type="PROSITE-ProRule" id="PRU00169"/>
    </source>
</evidence>
<evidence type="ECO:0000313" key="6">
    <source>
        <dbReference type="EMBL" id="ACL45854.1"/>
    </source>
</evidence>
<dbReference type="HOGENOM" id="CLU_000445_70_50_3"/>
<dbReference type="PROSITE" id="PS50883">
    <property type="entry name" value="EAL"/>
    <property type="match status" value="1"/>
</dbReference>